<reference evidence="5" key="3">
    <citation type="submission" date="2022-09" db="EMBL/GenBank/DDBJ databases">
        <title>Complete genome sequence of Vulcanisaeta souniana.</title>
        <authorList>
            <person name="Kato S."/>
            <person name="Itoh T."/>
            <person name="Ohkuma M."/>
        </authorList>
    </citation>
    <scope>NUCLEOTIDE SEQUENCE [LARGE SCALE GENOMIC DNA]</scope>
    <source>
        <strain evidence="5">JCM 11219</strain>
    </source>
</reference>
<keyword evidence="1" id="KW-1133">Transmembrane helix</keyword>
<name>A0A830E5P4_9CREN</name>
<dbReference type="Gene3D" id="1.10.10.10">
    <property type="entry name" value="Winged helix-like DNA-binding domain superfamily/Winged helix DNA-binding domain"/>
    <property type="match status" value="1"/>
</dbReference>
<keyword evidence="1" id="KW-0472">Membrane</keyword>
<proteinExistence type="predicted"/>
<dbReference type="AlphaFoldDB" id="A0A830E5P4"/>
<dbReference type="RefSeq" id="WP_188604049.1">
    <property type="nucleotide sequence ID" value="NZ_AP026830.1"/>
</dbReference>
<evidence type="ECO:0000313" key="2">
    <source>
        <dbReference type="EMBL" id="BDR92875.1"/>
    </source>
</evidence>
<protein>
    <submittedName>
        <fullName evidence="3">Uncharacterized protein</fullName>
    </submittedName>
</protein>
<dbReference type="GeneID" id="76207507"/>
<evidence type="ECO:0000313" key="5">
    <source>
        <dbReference type="Proteomes" id="UP001060771"/>
    </source>
</evidence>
<evidence type="ECO:0000313" key="4">
    <source>
        <dbReference type="Proteomes" id="UP000657075"/>
    </source>
</evidence>
<reference evidence="3" key="2">
    <citation type="submission" date="2020-09" db="EMBL/GenBank/DDBJ databases">
        <authorList>
            <person name="Sun Q."/>
            <person name="Ohkuma M."/>
        </authorList>
    </citation>
    <scope>NUCLEOTIDE SEQUENCE</scope>
    <source>
        <strain evidence="3">JCM 11219</strain>
    </source>
</reference>
<sequence length="141" mass="16438">MELTLDEQILILLRERGPLASEEIAHYLGRNVNEVKDELQYLELDKLITRVKRGILFRKEVFDLTPTGLEEAQKAYEKLREISHEILSRISSMNEKELEEFLNQYMALMPLIMILNLLPFEMLIWVLGSSTAHDNSAYSNN</sequence>
<dbReference type="SUPFAM" id="SSF46785">
    <property type="entry name" value="Winged helix' DNA-binding domain"/>
    <property type="match status" value="1"/>
</dbReference>
<feature type="transmembrane region" description="Helical" evidence="1">
    <location>
        <begin position="105"/>
        <end position="127"/>
    </location>
</feature>
<reference evidence="3" key="1">
    <citation type="journal article" date="2014" name="Int. J. Syst. Evol. Microbiol.">
        <title>Complete genome sequence of Corynebacterium casei LMG S-19264T (=DSM 44701T), isolated from a smear-ripened cheese.</title>
        <authorList>
            <consortium name="US DOE Joint Genome Institute (JGI-PGF)"/>
            <person name="Walter F."/>
            <person name="Albersmeier A."/>
            <person name="Kalinowski J."/>
            <person name="Ruckert C."/>
        </authorList>
    </citation>
    <scope>NUCLEOTIDE SEQUENCE</scope>
    <source>
        <strain evidence="3">JCM 11219</strain>
    </source>
</reference>
<dbReference type="InterPro" id="IPR036388">
    <property type="entry name" value="WH-like_DNA-bd_sf"/>
</dbReference>
<gene>
    <name evidence="3" type="ORF">GCM10007112_22920</name>
    <name evidence="2" type="ORF">Vsou_19680</name>
</gene>
<dbReference type="OrthoDB" id="29074at2157"/>
<evidence type="ECO:0000256" key="1">
    <source>
        <dbReference type="SAM" id="Phobius"/>
    </source>
</evidence>
<dbReference type="Proteomes" id="UP001060771">
    <property type="component" value="Chromosome"/>
</dbReference>
<dbReference type="InterPro" id="IPR036390">
    <property type="entry name" value="WH_DNA-bd_sf"/>
</dbReference>
<dbReference type="EMBL" id="AP026830">
    <property type="protein sequence ID" value="BDR92875.1"/>
    <property type="molecule type" value="Genomic_DNA"/>
</dbReference>
<evidence type="ECO:0000313" key="3">
    <source>
        <dbReference type="EMBL" id="GGI85325.1"/>
    </source>
</evidence>
<organism evidence="3 4">
    <name type="scientific">Vulcanisaeta souniana JCM 11219</name>
    <dbReference type="NCBI Taxonomy" id="1293586"/>
    <lineage>
        <taxon>Archaea</taxon>
        <taxon>Thermoproteota</taxon>
        <taxon>Thermoprotei</taxon>
        <taxon>Thermoproteales</taxon>
        <taxon>Thermoproteaceae</taxon>
        <taxon>Vulcanisaeta</taxon>
    </lineage>
</organism>
<dbReference type="Proteomes" id="UP000657075">
    <property type="component" value="Unassembled WGS sequence"/>
</dbReference>
<keyword evidence="5" id="KW-1185">Reference proteome</keyword>
<reference evidence="2" key="4">
    <citation type="journal article" date="2023" name="Microbiol. Resour. Announc.">
        <title>Complete Genome Sequence of Vulcanisaeta souniana Strain IC-059, a Hyperthermophilic Archaeon Isolated from Hot Spring Water in Japan.</title>
        <authorList>
            <person name="Kato S."/>
            <person name="Itoh T."/>
            <person name="Wu L."/>
            <person name="Ma J."/>
            <person name="Ohkuma M."/>
        </authorList>
    </citation>
    <scope>NUCLEOTIDE SEQUENCE</scope>
    <source>
        <strain evidence="2">JCM 11219</strain>
    </source>
</reference>
<keyword evidence="1" id="KW-0812">Transmembrane</keyword>
<accession>A0A830E5P4</accession>
<dbReference type="EMBL" id="BMNM01000013">
    <property type="protein sequence ID" value="GGI85325.1"/>
    <property type="molecule type" value="Genomic_DNA"/>
</dbReference>